<comment type="subcellular location">
    <subcellularLocation>
        <location evidence="1">Cell membrane</location>
        <topology evidence="1">Single-pass type I membrane protein</topology>
    </subcellularLocation>
    <subcellularLocation>
        <location evidence="3">Cell projection</location>
        <location evidence="3">Axon</location>
    </subcellularLocation>
    <subcellularLocation>
        <location evidence="2">Perikaryon</location>
    </subcellularLocation>
</comment>
<keyword evidence="10" id="KW-0406">Ion transport</keyword>
<dbReference type="InterPro" id="IPR013106">
    <property type="entry name" value="Ig_V-set"/>
</dbReference>
<evidence type="ECO:0000256" key="15">
    <source>
        <dbReference type="ARBA" id="ARBA00023273"/>
    </source>
</evidence>
<evidence type="ECO:0000256" key="8">
    <source>
        <dbReference type="ARBA" id="ARBA00022989"/>
    </source>
</evidence>
<feature type="domain" description="Immunoglobulin V-set" evidence="22">
    <location>
        <begin position="252"/>
        <end position="315"/>
    </location>
</feature>
<keyword evidence="13" id="KW-0325">Glycoprotein</keyword>
<evidence type="ECO:0000256" key="19">
    <source>
        <dbReference type="ARBA" id="ARBA00047180"/>
    </source>
</evidence>
<feature type="compositionally biased region" description="Basic residues" evidence="20">
    <location>
        <begin position="21"/>
        <end position="31"/>
    </location>
</feature>
<comment type="function">
    <text evidence="18">Regulatory subunit of multiple voltage-gated sodium (Nav) channels directly mediating the depolarization of excitable membranes. Navs, also called VGSCs (voltage-gated sodium channels) or VDSCs (voltage-dependent sodium channels), operate by switching between closed and open conformations depending on the voltage difference across the membrane. In the open conformation they allow Na(+) ions to selectively pass through the pore, along their electrochemical gradient. The influx of Na+ ions provokes membrane depolarization, initiating the propagation of electrical signals throughout cells and tissues. The accessory beta subunits participate in localization and functional modulation of the Nav channels. Modulates the activity of SCN1A/Nav1.1, SCN2A/Nav1.2, SCN3A/Nav1.3, SCN4A/Nav1.4, SCN5A/Nav1.5, SCN8A/Nav1.6, SCN9A/Nav1.7 and SCN10A/Nav1.8.</text>
</comment>
<evidence type="ECO:0000313" key="23">
    <source>
        <dbReference type="EMBL" id="KAG8524344.1"/>
    </source>
</evidence>
<keyword evidence="5" id="KW-1003">Cell membrane</keyword>
<evidence type="ECO:0000256" key="5">
    <source>
        <dbReference type="ARBA" id="ARBA00022475"/>
    </source>
</evidence>
<dbReference type="GO" id="GO:0086091">
    <property type="term" value="P:regulation of heart rate by cardiac conduction"/>
    <property type="evidence" value="ECO:0007669"/>
    <property type="project" value="TreeGrafter"/>
</dbReference>
<keyword evidence="6 21" id="KW-0812">Transmembrane</keyword>
<dbReference type="OrthoDB" id="8868224at2759"/>
<evidence type="ECO:0000313" key="24">
    <source>
        <dbReference type="Proteomes" id="UP000700334"/>
    </source>
</evidence>
<feature type="compositionally biased region" description="Low complexity" evidence="20">
    <location>
        <begin position="48"/>
        <end position="100"/>
    </location>
</feature>
<evidence type="ECO:0000256" key="6">
    <source>
        <dbReference type="ARBA" id="ARBA00022692"/>
    </source>
</evidence>
<feature type="region of interest" description="Disordered" evidence="20">
    <location>
        <begin position="1"/>
        <end position="109"/>
    </location>
</feature>
<keyword evidence="8 21" id="KW-1133">Transmembrane helix</keyword>
<evidence type="ECO:0000256" key="20">
    <source>
        <dbReference type="SAM" id="MobiDB-lite"/>
    </source>
</evidence>
<keyword evidence="14" id="KW-0739">Sodium transport</keyword>
<keyword evidence="15" id="KW-0966">Cell projection</keyword>
<evidence type="ECO:0000256" key="11">
    <source>
        <dbReference type="ARBA" id="ARBA00023136"/>
    </source>
</evidence>
<comment type="caution">
    <text evidence="23">The sequence shown here is derived from an EMBL/GenBank/DDBJ whole genome shotgun (WGS) entry which is preliminary data.</text>
</comment>
<evidence type="ECO:0000256" key="14">
    <source>
        <dbReference type="ARBA" id="ARBA00023201"/>
    </source>
</evidence>
<evidence type="ECO:0000256" key="17">
    <source>
        <dbReference type="ARBA" id="ARBA00024210"/>
    </source>
</evidence>
<keyword evidence="9" id="KW-0915">Sodium</keyword>
<dbReference type="SUPFAM" id="SSF48726">
    <property type="entry name" value="Immunoglobulin"/>
    <property type="match status" value="1"/>
</dbReference>
<dbReference type="Pfam" id="PF07686">
    <property type="entry name" value="V-set"/>
    <property type="match status" value="1"/>
</dbReference>
<keyword evidence="11 21" id="KW-0472">Membrane</keyword>
<dbReference type="InterPro" id="IPR036179">
    <property type="entry name" value="Ig-like_dom_sf"/>
</dbReference>
<dbReference type="GO" id="GO:0043204">
    <property type="term" value="C:perikaryon"/>
    <property type="evidence" value="ECO:0007669"/>
    <property type="project" value="UniProtKB-SubCell"/>
</dbReference>
<evidence type="ECO:0000256" key="9">
    <source>
        <dbReference type="ARBA" id="ARBA00023053"/>
    </source>
</evidence>
<keyword evidence="23" id="KW-0407">Ion channel</keyword>
<evidence type="ECO:0000256" key="1">
    <source>
        <dbReference type="ARBA" id="ARBA00004251"/>
    </source>
</evidence>
<dbReference type="GO" id="GO:0006814">
    <property type="term" value="P:sodium ion transport"/>
    <property type="evidence" value="ECO:0007669"/>
    <property type="project" value="UniProtKB-KW"/>
</dbReference>
<gene>
    <name evidence="23" type="ORF">J0S82_006755</name>
</gene>
<dbReference type="GO" id="GO:0086002">
    <property type="term" value="P:cardiac muscle cell action potential involved in contraction"/>
    <property type="evidence" value="ECO:0007669"/>
    <property type="project" value="TreeGrafter"/>
</dbReference>
<reference evidence="23" key="1">
    <citation type="journal article" date="2021" name="Evol. Appl.">
        <title>The genome of the Pyrenean desman and the effects of bottlenecks and inbreeding on the genomic landscape of an endangered species.</title>
        <authorList>
            <person name="Escoda L."/>
            <person name="Castresana J."/>
        </authorList>
    </citation>
    <scope>NUCLEOTIDE SEQUENCE</scope>
    <source>
        <strain evidence="23">IBE-C5619</strain>
    </source>
</reference>
<comment type="similarity">
    <text evidence="17">Belongs to the sodium channel auxiliary subunit SCN1B (TC 8.A.17) family.</text>
</comment>
<protein>
    <recommendedName>
        <fullName evidence="19">Sodium channel regulatory subunit beta-1</fullName>
    </recommendedName>
</protein>
<evidence type="ECO:0000259" key="22">
    <source>
        <dbReference type="Pfam" id="PF07686"/>
    </source>
</evidence>
<dbReference type="PANTHER" id="PTHR10546:SF2">
    <property type="entry name" value="SODIUM CHANNEL SUBUNIT BETA-1"/>
    <property type="match status" value="1"/>
</dbReference>
<dbReference type="InterPro" id="IPR027098">
    <property type="entry name" value="Na_channel_b1/b3"/>
</dbReference>
<dbReference type="Gene3D" id="2.60.40.10">
    <property type="entry name" value="Immunoglobulins"/>
    <property type="match status" value="1"/>
</dbReference>
<keyword evidence="12" id="KW-1015">Disulfide bond</keyword>
<dbReference type="PANTHER" id="PTHR10546">
    <property type="entry name" value="SODIUM CHANNEL SUBUNIT BETA-1 AND 3"/>
    <property type="match status" value="1"/>
</dbReference>
<keyword evidence="7" id="KW-0732">Signal</keyword>
<keyword evidence="4" id="KW-0813">Transport</keyword>
<dbReference type="GO" id="GO:0001518">
    <property type="term" value="C:voltage-gated sodium channel complex"/>
    <property type="evidence" value="ECO:0007669"/>
    <property type="project" value="InterPro"/>
</dbReference>
<sequence>MLAVPRRWSGEAHPPPAQKPRALRHRERPVRRAPPGPLRQRLGGRALPPRSAQEPAARAPAPERAGPGSVHLADAPGGARPRSSPSSGRRPCGGDARTPGPGAGPPASRSCCARALPGTFCPPPGPAASRPLFTRGPGVGRRAAMRTLLAFVVGAALVSSTWGGCVEVDSETEAVYGMTFKILCISCKRRSETTAETFTEWTFRQKGTEEFVKVRGCPSPCASSIALSPGRGQSAGVGVGAGAAVSRCCAQILRYENEVLQLEEDERFEGRVVWNGSRGTKDLQDLSIFITNVTYNHSGDYECHVYRLLFFENYEHNTSVVKKIHLEVVDKANRDMASIVSEIMMYVLIVVLTIWLVAEMVYCYKKIAAATEAAAQENASEYLAITSESKENCTGVQVAE</sequence>
<dbReference type="InterPro" id="IPR013783">
    <property type="entry name" value="Ig-like_fold"/>
</dbReference>
<evidence type="ECO:0000256" key="12">
    <source>
        <dbReference type="ARBA" id="ARBA00023157"/>
    </source>
</evidence>
<evidence type="ECO:0000256" key="2">
    <source>
        <dbReference type="ARBA" id="ARBA00004484"/>
    </source>
</evidence>
<evidence type="ECO:0000256" key="4">
    <source>
        <dbReference type="ARBA" id="ARBA00022448"/>
    </source>
</evidence>
<keyword evidence="16" id="KW-0393">Immunoglobulin domain</keyword>
<dbReference type="GO" id="GO:0044325">
    <property type="term" value="F:transmembrane transporter binding"/>
    <property type="evidence" value="ECO:0007669"/>
    <property type="project" value="TreeGrafter"/>
</dbReference>
<evidence type="ECO:0000256" key="10">
    <source>
        <dbReference type="ARBA" id="ARBA00023065"/>
    </source>
</evidence>
<evidence type="ECO:0000256" key="18">
    <source>
        <dbReference type="ARBA" id="ARBA00045714"/>
    </source>
</evidence>
<dbReference type="AlphaFoldDB" id="A0A8J6BQC3"/>
<organism evidence="23 24">
    <name type="scientific">Galemys pyrenaicus</name>
    <name type="common">Iberian desman</name>
    <name type="synonym">Pyrenean desman</name>
    <dbReference type="NCBI Taxonomy" id="202257"/>
    <lineage>
        <taxon>Eukaryota</taxon>
        <taxon>Metazoa</taxon>
        <taxon>Chordata</taxon>
        <taxon>Craniata</taxon>
        <taxon>Vertebrata</taxon>
        <taxon>Euteleostomi</taxon>
        <taxon>Mammalia</taxon>
        <taxon>Eutheria</taxon>
        <taxon>Laurasiatheria</taxon>
        <taxon>Eulipotyphla</taxon>
        <taxon>Talpidae</taxon>
        <taxon>Galemys</taxon>
    </lineage>
</organism>
<evidence type="ECO:0000256" key="7">
    <source>
        <dbReference type="ARBA" id="ARBA00022729"/>
    </source>
</evidence>
<name>A0A8J6BQC3_GALPY</name>
<dbReference type="Proteomes" id="UP000700334">
    <property type="component" value="Unassembled WGS sequence"/>
</dbReference>
<evidence type="ECO:0000256" key="21">
    <source>
        <dbReference type="SAM" id="Phobius"/>
    </source>
</evidence>
<evidence type="ECO:0000256" key="13">
    <source>
        <dbReference type="ARBA" id="ARBA00023180"/>
    </source>
</evidence>
<dbReference type="GO" id="GO:0034220">
    <property type="term" value="P:monoatomic ion transmembrane transport"/>
    <property type="evidence" value="ECO:0007669"/>
    <property type="project" value="UniProtKB-KW"/>
</dbReference>
<proteinExistence type="inferred from homology"/>
<evidence type="ECO:0000256" key="3">
    <source>
        <dbReference type="ARBA" id="ARBA00004489"/>
    </source>
</evidence>
<feature type="transmembrane region" description="Helical" evidence="21">
    <location>
        <begin position="343"/>
        <end position="364"/>
    </location>
</feature>
<keyword evidence="24" id="KW-1185">Reference proteome</keyword>
<evidence type="ECO:0000256" key="16">
    <source>
        <dbReference type="ARBA" id="ARBA00023319"/>
    </source>
</evidence>
<accession>A0A8J6BQC3</accession>
<dbReference type="EMBL" id="JAGFMF010011389">
    <property type="protein sequence ID" value="KAG8524344.1"/>
    <property type="molecule type" value="Genomic_DNA"/>
</dbReference>
<dbReference type="GO" id="GO:0030424">
    <property type="term" value="C:axon"/>
    <property type="evidence" value="ECO:0007669"/>
    <property type="project" value="UniProtKB-SubCell"/>
</dbReference>
<dbReference type="GO" id="GO:0019871">
    <property type="term" value="F:sodium channel inhibitor activity"/>
    <property type="evidence" value="ECO:0007669"/>
    <property type="project" value="TreeGrafter"/>
</dbReference>